<feature type="transmembrane region" description="Helical" evidence="1">
    <location>
        <begin position="284"/>
        <end position="301"/>
    </location>
</feature>
<dbReference type="Pfam" id="PF01757">
    <property type="entry name" value="Acyl_transf_3"/>
    <property type="match status" value="1"/>
</dbReference>
<dbReference type="GO" id="GO:0016747">
    <property type="term" value="F:acyltransferase activity, transferring groups other than amino-acyl groups"/>
    <property type="evidence" value="ECO:0007669"/>
    <property type="project" value="InterPro"/>
</dbReference>
<feature type="transmembrane region" description="Helical" evidence="1">
    <location>
        <begin position="152"/>
        <end position="172"/>
    </location>
</feature>
<keyword evidence="1" id="KW-1133">Transmembrane helix</keyword>
<proteinExistence type="predicted"/>
<feature type="transmembrane region" description="Helical" evidence="1">
    <location>
        <begin position="179"/>
        <end position="194"/>
    </location>
</feature>
<feature type="domain" description="Acyltransferase 3" evidence="2">
    <location>
        <begin position="10"/>
        <end position="321"/>
    </location>
</feature>
<feature type="transmembrane region" description="Helical" evidence="1">
    <location>
        <begin position="254"/>
        <end position="272"/>
    </location>
</feature>
<feature type="transmembrane region" description="Helical" evidence="1">
    <location>
        <begin position="81"/>
        <end position="103"/>
    </location>
</feature>
<reference evidence="3" key="1">
    <citation type="submission" date="2020-02" db="EMBL/GenBank/DDBJ databases">
        <authorList>
            <person name="Meier V. D."/>
        </authorList>
    </citation>
    <scope>NUCLEOTIDE SEQUENCE</scope>
    <source>
        <strain evidence="3">AVDCRST_MAG48</strain>
    </source>
</reference>
<sequence length="367" mass="40054">MGDRFDPRRNNFDGLRLVLALLVVVDHGTVMRTGDHHTWGRSALGDFAVDGFFILSGLLVTRSYLQLNSFVRFVWHRVLRIMPAFLVCLVLTALVVAPVAALLTGRTASSAFTEAPTAWRYIWANAGLLITQYDIAGLLPDNPTPLVFNGSLWTLSLEALCYALVGVLGLVAILRRARWVVPALAATLWVLTLLQEAGIDVLIGDLTLRLVVAFLVGSTAWLYAHRIPMTGWLVVLATAALLVSIAALDNYRLSGIVPAAYVLLWFGTSLPWSLSLRRDLSYGLYIYHWPVLQLLAATSLVTTPVPLFIASGAVLTALLALGSWHLVERPALARKSWTPVWPTSGRAEGAAHLEVDQPSVISSRSTD</sequence>
<feature type="transmembrane region" description="Helical" evidence="1">
    <location>
        <begin position="231"/>
        <end position="248"/>
    </location>
</feature>
<dbReference type="InterPro" id="IPR050879">
    <property type="entry name" value="Acyltransferase_3"/>
</dbReference>
<protein>
    <recommendedName>
        <fullName evidence="2">Acyltransferase 3 domain-containing protein</fullName>
    </recommendedName>
</protein>
<dbReference type="AlphaFoldDB" id="A0A6J4KMM2"/>
<feature type="transmembrane region" description="Helical" evidence="1">
    <location>
        <begin position="206"/>
        <end position="224"/>
    </location>
</feature>
<feature type="transmembrane region" description="Helical" evidence="1">
    <location>
        <begin position="307"/>
        <end position="327"/>
    </location>
</feature>
<dbReference type="InterPro" id="IPR002656">
    <property type="entry name" value="Acyl_transf_3_dom"/>
</dbReference>
<accession>A0A6J4KMM2</accession>
<organism evidence="3">
    <name type="scientific">uncultured Friedmanniella sp</name>
    <dbReference type="NCBI Taxonomy" id="335381"/>
    <lineage>
        <taxon>Bacteria</taxon>
        <taxon>Bacillati</taxon>
        <taxon>Actinomycetota</taxon>
        <taxon>Actinomycetes</taxon>
        <taxon>Propionibacteriales</taxon>
        <taxon>Nocardioidaceae</taxon>
        <taxon>Friedmanniella</taxon>
        <taxon>environmental samples</taxon>
    </lineage>
</organism>
<keyword evidence="1" id="KW-0812">Transmembrane</keyword>
<evidence type="ECO:0000313" key="3">
    <source>
        <dbReference type="EMBL" id="CAA9310172.1"/>
    </source>
</evidence>
<dbReference type="EMBL" id="CADCTS010000287">
    <property type="protein sequence ID" value="CAA9310172.1"/>
    <property type="molecule type" value="Genomic_DNA"/>
</dbReference>
<dbReference type="PANTHER" id="PTHR23028">
    <property type="entry name" value="ACETYLTRANSFERASE"/>
    <property type="match status" value="1"/>
</dbReference>
<evidence type="ECO:0000259" key="2">
    <source>
        <dbReference type="Pfam" id="PF01757"/>
    </source>
</evidence>
<gene>
    <name evidence="3" type="ORF">AVDCRST_MAG48-1993</name>
</gene>
<keyword evidence="1" id="KW-0472">Membrane</keyword>
<name>A0A6J4KMM2_9ACTN</name>
<evidence type="ECO:0000256" key="1">
    <source>
        <dbReference type="SAM" id="Phobius"/>
    </source>
</evidence>